<keyword evidence="5" id="KW-0808">Transferase</keyword>
<feature type="domain" description="Histidine kinase" evidence="11">
    <location>
        <begin position="238"/>
        <end position="441"/>
    </location>
</feature>
<dbReference type="InterPro" id="IPR036097">
    <property type="entry name" value="HisK_dim/P_sf"/>
</dbReference>
<evidence type="ECO:0000256" key="3">
    <source>
        <dbReference type="ARBA" id="ARBA00012438"/>
    </source>
</evidence>
<evidence type="ECO:0000256" key="5">
    <source>
        <dbReference type="ARBA" id="ARBA00022679"/>
    </source>
</evidence>
<evidence type="ECO:0000256" key="1">
    <source>
        <dbReference type="ARBA" id="ARBA00000085"/>
    </source>
</evidence>
<dbReference type="EC" id="2.7.13.3" evidence="3"/>
<dbReference type="Gene3D" id="6.10.340.10">
    <property type="match status" value="1"/>
</dbReference>
<dbReference type="SUPFAM" id="SSF158472">
    <property type="entry name" value="HAMP domain-like"/>
    <property type="match status" value="1"/>
</dbReference>
<dbReference type="Gene3D" id="3.30.565.10">
    <property type="entry name" value="Histidine kinase-like ATPase, C-terminal domain"/>
    <property type="match status" value="1"/>
</dbReference>
<dbReference type="EMBL" id="VIRS01000007">
    <property type="protein sequence ID" value="TQS44707.1"/>
    <property type="molecule type" value="Genomic_DNA"/>
</dbReference>
<dbReference type="InterPro" id="IPR003594">
    <property type="entry name" value="HATPase_dom"/>
</dbReference>
<dbReference type="InterPro" id="IPR050428">
    <property type="entry name" value="TCS_sensor_his_kinase"/>
</dbReference>
<evidence type="ECO:0000256" key="2">
    <source>
        <dbReference type="ARBA" id="ARBA00004236"/>
    </source>
</evidence>
<dbReference type="SMART" id="SM00304">
    <property type="entry name" value="HAMP"/>
    <property type="match status" value="1"/>
</dbReference>
<evidence type="ECO:0000256" key="10">
    <source>
        <dbReference type="ARBA" id="ARBA00023136"/>
    </source>
</evidence>
<keyword evidence="14" id="KW-1185">Reference proteome</keyword>
<keyword evidence="9" id="KW-0902">Two-component regulatory system</keyword>
<dbReference type="GO" id="GO:0005886">
    <property type="term" value="C:plasma membrane"/>
    <property type="evidence" value="ECO:0007669"/>
    <property type="project" value="UniProtKB-SubCell"/>
</dbReference>
<dbReference type="SMART" id="SM00388">
    <property type="entry name" value="HisKA"/>
    <property type="match status" value="1"/>
</dbReference>
<dbReference type="InterPro" id="IPR003660">
    <property type="entry name" value="HAMP_dom"/>
</dbReference>
<dbReference type="PROSITE" id="PS50109">
    <property type="entry name" value="HIS_KIN"/>
    <property type="match status" value="1"/>
</dbReference>
<evidence type="ECO:0000313" key="14">
    <source>
        <dbReference type="Proteomes" id="UP000317982"/>
    </source>
</evidence>
<dbReference type="Pfam" id="PF00672">
    <property type="entry name" value="HAMP"/>
    <property type="match status" value="1"/>
</dbReference>
<name>A0A545ATQ0_9ACTN</name>
<keyword evidence="8" id="KW-1133">Transmembrane helix</keyword>
<evidence type="ECO:0000259" key="12">
    <source>
        <dbReference type="PROSITE" id="PS50885"/>
    </source>
</evidence>
<evidence type="ECO:0000256" key="6">
    <source>
        <dbReference type="ARBA" id="ARBA00022692"/>
    </source>
</evidence>
<dbReference type="RefSeq" id="WP_142704689.1">
    <property type="nucleotide sequence ID" value="NZ_VIRS01000007.1"/>
</dbReference>
<evidence type="ECO:0000256" key="4">
    <source>
        <dbReference type="ARBA" id="ARBA00022553"/>
    </source>
</evidence>
<keyword evidence="10" id="KW-0472">Membrane</keyword>
<dbReference type="Pfam" id="PF00512">
    <property type="entry name" value="HisKA"/>
    <property type="match status" value="1"/>
</dbReference>
<dbReference type="PANTHER" id="PTHR45436:SF5">
    <property type="entry name" value="SENSOR HISTIDINE KINASE TRCS"/>
    <property type="match status" value="1"/>
</dbReference>
<evidence type="ECO:0000256" key="9">
    <source>
        <dbReference type="ARBA" id="ARBA00023012"/>
    </source>
</evidence>
<feature type="domain" description="HAMP" evidence="12">
    <location>
        <begin position="178"/>
        <end position="230"/>
    </location>
</feature>
<accession>A0A545ATQ0</accession>
<protein>
    <recommendedName>
        <fullName evidence="3">histidine kinase</fullName>
        <ecNumber evidence="3">2.7.13.3</ecNumber>
    </recommendedName>
</protein>
<comment type="caution">
    <text evidence="13">The sequence shown here is derived from an EMBL/GenBank/DDBJ whole genome shotgun (WGS) entry which is preliminary data.</text>
</comment>
<dbReference type="CDD" id="cd06225">
    <property type="entry name" value="HAMP"/>
    <property type="match status" value="1"/>
</dbReference>
<organism evidence="13 14">
    <name type="scientific">Cryptosporangium phraense</name>
    <dbReference type="NCBI Taxonomy" id="2593070"/>
    <lineage>
        <taxon>Bacteria</taxon>
        <taxon>Bacillati</taxon>
        <taxon>Actinomycetota</taxon>
        <taxon>Actinomycetes</taxon>
        <taxon>Cryptosporangiales</taxon>
        <taxon>Cryptosporangiaceae</taxon>
        <taxon>Cryptosporangium</taxon>
    </lineage>
</organism>
<dbReference type="PRINTS" id="PR00344">
    <property type="entry name" value="BCTRLSENSOR"/>
</dbReference>
<proteinExistence type="predicted"/>
<dbReference type="PROSITE" id="PS50885">
    <property type="entry name" value="HAMP"/>
    <property type="match status" value="1"/>
</dbReference>
<dbReference type="Pfam" id="PF02518">
    <property type="entry name" value="HATPase_c"/>
    <property type="match status" value="1"/>
</dbReference>
<dbReference type="SMART" id="SM00387">
    <property type="entry name" value="HATPase_c"/>
    <property type="match status" value="1"/>
</dbReference>
<dbReference type="InterPro" id="IPR036890">
    <property type="entry name" value="HATPase_C_sf"/>
</dbReference>
<dbReference type="AlphaFoldDB" id="A0A545ATQ0"/>
<sequence>MSLRTRVTAVFAVGAFVLSAAIALVSYQLIRTSLTDERERTAVRAASFNATVVRAGLTADDPDLAEILGTLETTETRHVLVRRDGTWYGTSADEGLTAAIPPALRDRVAGGRASVQRVRSGGTPVVVVGVPLAGGSEFYEVDSLDELARTFRTLALVLSGVALATAVAGAVLGRYATRSVLRPLTAVTRAAERIAAGSVRTRLDASGEPDLARLTRSFNHMVDELAARTERDRRFAADVSHELRSPLQTLAAAASVLTRRADRLDERSAAAATLVSEEVDRFGRLVNDLIELARSDAALELGRVFPAELATAAVRAAGLSPSLVTGDPAPWRADRRRVEQILANLIDNAVKYGGGPVAIRVGDHELVVEDEGPGVRPEDRAVIFDRFVRGPAAHARATGSDGTGLGLALVAAHAAAHGGRVTVDDRPDGGARFTVRLRPDDR</sequence>
<dbReference type="CDD" id="cd00082">
    <property type="entry name" value="HisKA"/>
    <property type="match status" value="1"/>
</dbReference>
<dbReference type="InterPro" id="IPR005467">
    <property type="entry name" value="His_kinase_dom"/>
</dbReference>
<evidence type="ECO:0000313" key="13">
    <source>
        <dbReference type="EMBL" id="TQS44707.1"/>
    </source>
</evidence>
<dbReference type="InterPro" id="IPR003661">
    <property type="entry name" value="HisK_dim/P_dom"/>
</dbReference>
<dbReference type="SUPFAM" id="SSF55874">
    <property type="entry name" value="ATPase domain of HSP90 chaperone/DNA topoisomerase II/histidine kinase"/>
    <property type="match status" value="1"/>
</dbReference>
<keyword evidence="6" id="KW-0812">Transmembrane</keyword>
<dbReference type="InParanoid" id="A0A545ATQ0"/>
<dbReference type="PANTHER" id="PTHR45436">
    <property type="entry name" value="SENSOR HISTIDINE KINASE YKOH"/>
    <property type="match status" value="1"/>
</dbReference>
<evidence type="ECO:0000256" key="7">
    <source>
        <dbReference type="ARBA" id="ARBA00022777"/>
    </source>
</evidence>
<evidence type="ECO:0000259" key="11">
    <source>
        <dbReference type="PROSITE" id="PS50109"/>
    </source>
</evidence>
<dbReference type="Proteomes" id="UP000317982">
    <property type="component" value="Unassembled WGS sequence"/>
</dbReference>
<dbReference type="OrthoDB" id="5242752at2"/>
<gene>
    <name evidence="13" type="ORF">FL583_12090</name>
</gene>
<dbReference type="Gene3D" id="1.10.287.130">
    <property type="match status" value="1"/>
</dbReference>
<keyword evidence="4" id="KW-0597">Phosphoprotein</keyword>
<reference evidence="13 14" key="1">
    <citation type="submission" date="2019-07" db="EMBL/GenBank/DDBJ databases">
        <title>Cryptosporangium phraense sp. nov., isolated from plant litter.</title>
        <authorList>
            <person name="Suriyachadkun C."/>
        </authorList>
    </citation>
    <scope>NUCLEOTIDE SEQUENCE [LARGE SCALE GENOMIC DNA]</scope>
    <source>
        <strain evidence="13 14">A-T 5661</strain>
    </source>
</reference>
<evidence type="ECO:0000256" key="8">
    <source>
        <dbReference type="ARBA" id="ARBA00022989"/>
    </source>
</evidence>
<dbReference type="InterPro" id="IPR004358">
    <property type="entry name" value="Sig_transdc_His_kin-like_C"/>
</dbReference>
<dbReference type="SUPFAM" id="SSF47384">
    <property type="entry name" value="Homodimeric domain of signal transducing histidine kinase"/>
    <property type="match status" value="1"/>
</dbReference>
<comment type="subcellular location">
    <subcellularLocation>
        <location evidence="2">Cell membrane</location>
    </subcellularLocation>
</comment>
<comment type="catalytic activity">
    <reaction evidence="1">
        <text>ATP + protein L-histidine = ADP + protein N-phospho-L-histidine.</text>
        <dbReference type="EC" id="2.7.13.3"/>
    </reaction>
</comment>
<dbReference type="GO" id="GO:0000155">
    <property type="term" value="F:phosphorelay sensor kinase activity"/>
    <property type="evidence" value="ECO:0007669"/>
    <property type="project" value="InterPro"/>
</dbReference>
<keyword evidence="7 13" id="KW-0418">Kinase</keyword>
<dbReference type="CDD" id="cd00075">
    <property type="entry name" value="HATPase"/>
    <property type="match status" value="1"/>
</dbReference>